<reference evidence="4 5" key="1">
    <citation type="submission" date="2023-02" db="EMBL/GenBank/DDBJ databases">
        <title>Defining the Infant Male Urobiome and Moving Towards Mechanisms in Urobiome Research.</title>
        <authorList>
            <person name="Reasoner S."/>
            <person name="Flores V."/>
            <person name="Van Horn G."/>
            <person name="Morales G."/>
            <person name="Peard L."/>
            <person name="Abelson B."/>
            <person name="Manuel C."/>
            <person name="Lee J."/>
            <person name="Baker B."/>
            <person name="Williams T."/>
            <person name="Schmitz J."/>
            <person name="Clayton D."/>
            <person name="Hadjifrangiskou M."/>
        </authorList>
    </citation>
    <scope>NUCLEOTIDE SEQUENCE [LARGE SCALE GENOMIC DNA]</scope>
    <source>
        <strain evidence="4 5">AS1053</strain>
    </source>
</reference>
<dbReference type="PANTHER" id="PTHR43877:SF1">
    <property type="entry name" value="ACETYLTRANSFERASE"/>
    <property type="match status" value="1"/>
</dbReference>
<dbReference type="InterPro" id="IPR000182">
    <property type="entry name" value="GNAT_dom"/>
</dbReference>
<comment type="caution">
    <text evidence="4">The sequence shown here is derived from an EMBL/GenBank/DDBJ whole genome shotgun (WGS) entry which is preliminary data.</text>
</comment>
<dbReference type="PROSITE" id="PS51186">
    <property type="entry name" value="GNAT"/>
    <property type="match status" value="1"/>
</dbReference>
<dbReference type="InterPro" id="IPR016181">
    <property type="entry name" value="Acyl_CoA_acyltransferase"/>
</dbReference>
<gene>
    <name evidence="4" type="ORF">PWJ81_04340</name>
</gene>
<evidence type="ECO:0000259" key="3">
    <source>
        <dbReference type="PROSITE" id="PS51186"/>
    </source>
</evidence>
<keyword evidence="5" id="KW-1185">Reference proteome</keyword>
<evidence type="ECO:0000313" key="5">
    <source>
        <dbReference type="Proteomes" id="UP001219297"/>
    </source>
</evidence>
<name>A0ABT5V7Z1_9ACTO</name>
<dbReference type="InterPro" id="IPR050832">
    <property type="entry name" value="Bact_Acetyltransf"/>
</dbReference>
<proteinExistence type="predicted"/>
<feature type="domain" description="N-acetyltransferase" evidence="3">
    <location>
        <begin position="6"/>
        <end position="143"/>
    </location>
</feature>
<dbReference type="Gene3D" id="3.40.630.30">
    <property type="match status" value="1"/>
</dbReference>
<dbReference type="PANTHER" id="PTHR43877">
    <property type="entry name" value="AMINOALKYLPHOSPHONATE N-ACETYLTRANSFERASE-RELATED-RELATED"/>
    <property type="match status" value="1"/>
</dbReference>
<keyword evidence="1" id="KW-0808">Transferase</keyword>
<organism evidence="4 5">
    <name type="scientific">Actinotignum sanguinis</name>
    <dbReference type="NCBI Taxonomy" id="1445614"/>
    <lineage>
        <taxon>Bacteria</taxon>
        <taxon>Bacillati</taxon>
        <taxon>Actinomycetota</taxon>
        <taxon>Actinomycetes</taxon>
        <taxon>Actinomycetales</taxon>
        <taxon>Actinomycetaceae</taxon>
        <taxon>Actinotignum</taxon>
    </lineage>
</organism>
<dbReference type="GeneID" id="83607713"/>
<sequence length="143" mass="15598">MISLQETVTEDFLAACQRLIPQLSSSSAPLSRSTAAQLLAQPGVYQLVYRVEEGAPILGMLTLVTFQIPTGTRAWIEDVVVDDAARGHGAGQQLVEAALAHAARLGVKSVDLTSRPSREAANRLYRRCGFEARDTNVYRYHAQ</sequence>
<protein>
    <submittedName>
        <fullName evidence="4">GNAT family N-acetyltransferase</fullName>
    </submittedName>
</protein>
<keyword evidence="2" id="KW-0012">Acyltransferase</keyword>
<accession>A0ABT5V7Z1</accession>
<dbReference type="Pfam" id="PF00583">
    <property type="entry name" value="Acetyltransf_1"/>
    <property type="match status" value="1"/>
</dbReference>
<evidence type="ECO:0000256" key="2">
    <source>
        <dbReference type="ARBA" id="ARBA00023315"/>
    </source>
</evidence>
<evidence type="ECO:0000313" key="4">
    <source>
        <dbReference type="EMBL" id="MDE1656296.1"/>
    </source>
</evidence>
<dbReference type="Proteomes" id="UP001219297">
    <property type="component" value="Unassembled WGS sequence"/>
</dbReference>
<dbReference type="CDD" id="cd04301">
    <property type="entry name" value="NAT_SF"/>
    <property type="match status" value="1"/>
</dbReference>
<dbReference type="SUPFAM" id="SSF55729">
    <property type="entry name" value="Acyl-CoA N-acyltransferases (Nat)"/>
    <property type="match status" value="1"/>
</dbReference>
<dbReference type="EMBL" id="JARBHI010000008">
    <property type="protein sequence ID" value="MDE1656296.1"/>
    <property type="molecule type" value="Genomic_DNA"/>
</dbReference>
<dbReference type="RefSeq" id="WP_274733289.1">
    <property type="nucleotide sequence ID" value="NZ_CAMXYX010000005.1"/>
</dbReference>
<evidence type="ECO:0000256" key="1">
    <source>
        <dbReference type="ARBA" id="ARBA00022679"/>
    </source>
</evidence>